<dbReference type="InterPro" id="IPR048367">
    <property type="entry name" value="TNP-like_RNaseH_C"/>
</dbReference>
<dbReference type="Pfam" id="PF22824">
    <property type="entry name" value="THAP9_C"/>
    <property type="match status" value="1"/>
</dbReference>
<feature type="domain" description="DNA transposase THAP9 C-terminal" evidence="2">
    <location>
        <begin position="133"/>
        <end position="202"/>
    </location>
</feature>
<protein>
    <submittedName>
        <fullName evidence="3">RING-type domain-containing protein</fullName>
    </submittedName>
</protein>
<dbReference type="PANTHER" id="PTHR47577:SF2">
    <property type="entry name" value="THAP DOMAIN CONTAINING 9"/>
    <property type="match status" value="1"/>
</dbReference>
<comment type="caution">
    <text evidence="3">The sequence shown here is derived from an EMBL/GenBank/DDBJ whole genome shotgun (WGS) entry which is preliminary data.</text>
</comment>
<evidence type="ECO:0000259" key="2">
    <source>
        <dbReference type="Pfam" id="PF22824"/>
    </source>
</evidence>
<reference evidence="3 4" key="1">
    <citation type="submission" date="2019-08" db="EMBL/GenBank/DDBJ databases">
        <title>Whole genome of Aphis craccivora.</title>
        <authorList>
            <person name="Voronova N.V."/>
            <person name="Shulinski R.S."/>
            <person name="Bandarenka Y.V."/>
            <person name="Zhorov D.G."/>
            <person name="Warner D."/>
        </authorList>
    </citation>
    <scope>NUCLEOTIDE SEQUENCE [LARGE SCALE GENOMIC DNA]</scope>
    <source>
        <strain evidence="3">180601</strain>
        <tissue evidence="3">Whole Body</tissue>
    </source>
</reference>
<keyword evidence="4" id="KW-1185">Reference proteome</keyword>
<feature type="domain" description="Transposable element P transposase-like RNase H C-terminal" evidence="1">
    <location>
        <begin position="1"/>
        <end position="33"/>
    </location>
</feature>
<sequence>MSQDHIELFFNAIRARGGWCVNPTPRHFSAAYKKLLMHHWVKSSGGNVESLDQTEILFTTRVPVARFEDKLPNNDTLSISNDRKFKELLNYEDINVKEDNMSCLPDFNIDHNREILKELYDIGLEMPPNYFVLSEFSENAVALVAGYVVQMVSKRLKCHDCIAALYKGNLEENRVLLIIQKSRGGLIIPASDVITICHMTELLYRQVLNDIAEIGEHDFSQNLALSVFSRL</sequence>
<evidence type="ECO:0000313" key="3">
    <source>
        <dbReference type="EMBL" id="KAF0682441.1"/>
    </source>
</evidence>
<dbReference type="AlphaFoldDB" id="A0A6G0VH25"/>
<evidence type="ECO:0000259" key="1">
    <source>
        <dbReference type="Pfam" id="PF21789"/>
    </source>
</evidence>
<proteinExistence type="predicted"/>
<name>A0A6G0VH25_APHCR</name>
<evidence type="ECO:0000313" key="4">
    <source>
        <dbReference type="Proteomes" id="UP000478052"/>
    </source>
</evidence>
<gene>
    <name evidence="3" type="ORF">FWK35_00037715</name>
</gene>
<dbReference type="Pfam" id="PF21789">
    <property type="entry name" value="TNP-like_RNaseH_C"/>
    <property type="match status" value="1"/>
</dbReference>
<feature type="non-terminal residue" evidence="3">
    <location>
        <position position="231"/>
    </location>
</feature>
<dbReference type="PANTHER" id="PTHR47577">
    <property type="entry name" value="THAP DOMAIN-CONTAINING PROTEIN 6"/>
    <property type="match status" value="1"/>
</dbReference>
<organism evidence="3 4">
    <name type="scientific">Aphis craccivora</name>
    <name type="common">Cowpea aphid</name>
    <dbReference type="NCBI Taxonomy" id="307492"/>
    <lineage>
        <taxon>Eukaryota</taxon>
        <taxon>Metazoa</taxon>
        <taxon>Ecdysozoa</taxon>
        <taxon>Arthropoda</taxon>
        <taxon>Hexapoda</taxon>
        <taxon>Insecta</taxon>
        <taxon>Pterygota</taxon>
        <taxon>Neoptera</taxon>
        <taxon>Paraneoptera</taxon>
        <taxon>Hemiptera</taxon>
        <taxon>Sternorrhyncha</taxon>
        <taxon>Aphidomorpha</taxon>
        <taxon>Aphidoidea</taxon>
        <taxon>Aphididae</taxon>
        <taxon>Aphidini</taxon>
        <taxon>Aphis</taxon>
        <taxon>Aphis</taxon>
    </lineage>
</organism>
<accession>A0A6G0VH25</accession>
<dbReference type="Proteomes" id="UP000478052">
    <property type="component" value="Unassembled WGS sequence"/>
</dbReference>
<dbReference type="EMBL" id="VUJU01017526">
    <property type="protein sequence ID" value="KAF0682441.1"/>
    <property type="molecule type" value="Genomic_DNA"/>
</dbReference>
<dbReference type="InterPro" id="IPR055035">
    <property type="entry name" value="THAP9_C"/>
</dbReference>
<dbReference type="OrthoDB" id="6491412at2759"/>